<evidence type="ECO:0000256" key="1">
    <source>
        <dbReference type="ARBA" id="ARBA00004173"/>
    </source>
</evidence>
<evidence type="ECO:0000313" key="14">
    <source>
        <dbReference type="Xenbase" id="XB-GENE-970912"/>
    </source>
</evidence>
<evidence type="ECO:0000313" key="12">
    <source>
        <dbReference type="Proteomes" id="UP000008143"/>
    </source>
</evidence>
<dbReference type="PaxDb" id="8364-ENSXETP00000016524"/>
<dbReference type="Xenbase" id="XB-GENE-970912">
    <property type="gene designation" value="mrpl46"/>
</dbReference>
<dbReference type="EMBL" id="BC135281">
    <property type="protein sequence ID" value="AAI35282.1"/>
    <property type="molecule type" value="mRNA"/>
</dbReference>
<dbReference type="eggNOG" id="KOG4548">
    <property type="taxonomic scope" value="Eukaryota"/>
</dbReference>
<evidence type="ECO:0000256" key="4">
    <source>
        <dbReference type="ARBA" id="ARBA00022980"/>
    </source>
</evidence>
<gene>
    <name evidence="11 13 14" type="primary">mrpl46</name>
    <name evidence="10" type="synonym">LOC100125128</name>
</gene>
<dbReference type="RefSeq" id="NP_001096501.1">
    <property type="nucleotide sequence ID" value="NM_001103031.1"/>
</dbReference>
<evidence type="ECO:0000256" key="8">
    <source>
        <dbReference type="ARBA" id="ARBA00035534"/>
    </source>
</evidence>
<dbReference type="Proteomes" id="UP000008143">
    <property type="component" value="Chromosome 3"/>
</dbReference>
<evidence type="ECO:0000256" key="6">
    <source>
        <dbReference type="ARBA" id="ARBA00023274"/>
    </source>
</evidence>
<dbReference type="DNASU" id="100125128"/>
<keyword evidence="6" id="KW-0687">Ribonucleoprotein</keyword>
<proteinExistence type="evidence at transcript level"/>
<keyword evidence="12" id="KW-1185">Reference proteome</keyword>
<dbReference type="PANTHER" id="PTHR13124:SF12">
    <property type="entry name" value="LARGE RIBOSOMAL SUBUNIT PROTEIN ML46"/>
    <property type="match status" value="1"/>
</dbReference>
<reference evidence="11" key="3">
    <citation type="journal article" date="2010" name="Science">
        <title>The genome of the Western clawed frog Xenopus tropicalis.</title>
        <authorList>
            <person name="Hellsten U."/>
            <person name="Harland R.M."/>
            <person name="Gilchrist M.J."/>
            <person name="Hendrix D."/>
            <person name="Jurka J."/>
            <person name="Kapitonov V."/>
            <person name="Ovcharenko I."/>
            <person name="Putnam N.H."/>
            <person name="Shu S."/>
            <person name="Taher L."/>
            <person name="Blitz I.L."/>
            <person name="Blumberg B."/>
            <person name="Dichmann D.S."/>
            <person name="Dubchak I."/>
            <person name="Amaya E."/>
            <person name="Detter J.C."/>
            <person name="Fletcher R."/>
            <person name="Gerhard D.S."/>
            <person name="Goodstein D."/>
            <person name="Graves T."/>
            <person name="Grigoriev I.V."/>
            <person name="Grimwood J."/>
            <person name="Kawashima T."/>
            <person name="Lindquist E."/>
            <person name="Lucas S.M."/>
            <person name="Mead P.E."/>
            <person name="Mitros T."/>
            <person name="Ogino H."/>
            <person name="Ohta Y."/>
            <person name="Poliakov A.V."/>
            <person name="Pollet N."/>
            <person name="Robert J."/>
            <person name="Salamov A."/>
            <person name="Sater A.K."/>
            <person name="Schmutz J."/>
            <person name="Terry A."/>
            <person name="Vize P.D."/>
            <person name="Warren W.C."/>
            <person name="Wells D."/>
            <person name="Wills A."/>
            <person name="Wilson R.K."/>
            <person name="Zimmerman L.B."/>
            <person name="Zorn A.M."/>
            <person name="Grainger R."/>
            <person name="Grammer T."/>
            <person name="Khokha M.K."/>
            <person name="Richardson P.M."/>
            <person name="Rokhsar D.S."/>
        </authorList>
    </citation>
    <scope>NUCLEOTIDE SEQUENCE [LARGE SCALE GENOMIC DNA]</scope>
    <source>
        <strain evidence="11">Nigerian</strain>
    </source>
</reference>
<dbReference type="FunFam" id="3.90.79.10:FF:000018">
    <property type="entry name" value="39S ribosomal protein L46, mitochondrial"/>
    <property type="match status" value="1"/>
</dbReference>
<reference evidence="11" key="4">
    <citation type="submission" date="2011-06" db="UniProtKB">
        <authorList>
            <consortium name="Ensembl"/>
        </authorList>
    </citation>
    <scope>IDENTIFICATION</scope>
</reference>
<evidence type="ECO:0000256" key="7">
    <source>
        <dbReference type="ARBA" id="ARBA00035190"/>
    </source>
</evidence>
<dbReference type="GO" id="GO:0005743">
    <property type="term" value="C:mitochondrial inner membrane"/>
    <property type="evidence" value="ECO:0007669"/>
    <property type="project" value="UniProtKB-ARBA"/>
</dbReference>
<dbReference type="HOGENOM" id="CLU_079736_1_0_1"/>
<reference evidence="13" key="5">
    <citation type="submission" date="2025-04" db="UniProtKB">
        <authorList>
            <consortium name="RefSeq"/>
        </authorList>
    </citation>
    <scope>IDENTIFICATION</scope>
</reference>
<dbReference type="GO" id="GO:0005762">
    <property type="term" value="C:mitochondrial large ribosomal subunit"/>
    <property type="evidence" value="ECO:0000318"/>
    <property type="project" value="GO_Central"/>
</dbReference>
<dbReference type="InterPro" id="IPR021757">
    <property type="entry name" value="Ribosomal_mL46_N"/>
</dbReference>
<evidence type="ECO:0000313" key="10">
    <source>
        <dbReference type="EMBL" id="AAI35282.1"/>
    </source>
</evidence>
<reference evidence="13" key="1">
    <citation type="journal article" date="2002" name="Dev. Dyn.">
        <title>Genetic and genomic tools for Xenopus research: The NIH Xenopus initiative.</title>
        <authorList>
            <person name="Klein S.L."/>
            <person name="Strausberg R.L."/>
            <person name="Wagner L."/>
            <person name="Pontius J."/>
            <person name="Clifton S.W."/>
            <person name="Richardson P."/>
        </authorList>
    </citation>
    <scope>NUCLEOTIDE SEQUENCE</scope>
</reference>
<name>A4QNB2_XENTR</name>
<comment type="similarity">
    <text evidence="2">Belongs to the mitochondrion-specific ribosomal protein mL46 family.</text>
</comment>
<dbReference type="Ensembl" id="ENSXETT00000016524">
    <property type="protein sequence ID" value="ENSXETP00000016524"/>
    <property type="gene ID" value="ENSXETG00000007594"/>
</dbReference>
<dbReference type="OMA" id="EKWDLYA"/>
<organism evidence="10">
    <name type="scientific">Xenopus tropicalis</name>
    <name type="common">Western clawed frog</name>
    <name type="synonym">Silurana tropicalis</name>
    <dbReference type="NCBI Taxonomy" id="8364"/>
    <lineage>
        <taxon>Eukaryota</taxon>
        <taxon>Metazoa</taxon>
        <taxon>Chordata</taxon>
        <taxon>Craniata</taxon>
        <taxon>Vertebrata</taxon>
        <taxon>Euteleostomi</taxon>
        <taxon>Amphibia</taxon>
        <taxon>Batrachia</taxon>
        <taxon>Anura</taxon>
        <taxon>Pipoidea</taxon>
        <taxon>Pipidae</taxon>
        <taxon>Xenopodinae</taxon>
        <taxon>Xenopus</taxon>
        <taxon>Silurana</taxon>
    </lineage>
</organism>
<evidence type="ECO:0000256" key="5">
    <source>
        <dbReference type="ARBA" id="ARBA00023128"/>
    </source>
</evidence>
<accession>F6QS93</accession>
<reference evidence="10" key="2">
    <citation type="submission" date="2007-03" db="EMBL/GenBank/DDBJ databases">
        <authorList>
            <consortium name="NIH - Xenopus Gene Collection (XGC) project"/>
        </authorList>
    </citation>
    <scope>NUCLEOTIDE SEQUENCE [LARGE SCALE MRNA]</scope>
    <source>
        <tissue evidence="10">Whole embryo</tissue>
    </source>
</reference>
<evidence type="ECO:0000259" key="9">
    <source>
        <dbReference type="Pfam" id="PF11788"/>
    </source>
</evidence>
<dbReference type="CTD" id="26589"/>
<dbReference type="OrthoDB" id="194611at2759"/>
<dbReference type="PANTHER" id="PTHR13124">
    <property type="entry name" value="39S RIBOSOMAL PROTEIN L46, MITOCHONDRIAL PRECURSOR-RELATED"/>
    <property type="match status" value="1"/>
</dbReference>
<dbReference type="InterPro" id="IPR015797">
    <property type="entry name" value="NUDIX_hydrolase-like_dom_sf"/>
</dbReference>
<dbReference type="InterPro" id="IPR040008">
    <property type="entry name" value="Ribosomal_mL46"/>
</dbReference>
<keyword evidence="3" id="KW-0809">Transit peptide</keyword>
<comment type="subcellular location">
    <subcellularLocation>
        <location evidence="1">Mitochondrion</location>
    </subcellularLocation>
</comment>
<dbReference type="SUPFAM" id="SSF55811">
    <property type="entry name" value="Nudix"/>
    <property type="match status" value="1"/>
</dbReference>
<accession>A4QNB2</accession>
<dbReference type="Bgee" id="ENSXETG00000007594">
    <property type="expression patterns" value="Expressed in ovary and 13 other cell types or tissues"/>
</dbReference>
<dbReference type="AGR" id="Xenbase:XB-GENE-970912"/>
<evidence type="ECO:0000313" key="13">
    <source>
        <dbReference type="RefSeq" id="NP_001096501.1"/>
    </source>
</evidence>
<keyword evidence="5" id="KW-0496">Mitochondrion</keyword>
<dbReference type="GeneTree" id="ENSGT00390000015400"/>
<protein>
    <recommendedName>
        <fullName evidence="7">Large ribosomal subunit protein mL46</fullName>
    </recommendedName>
    <alternativeName>
        <fullName evidence="8">39S ribosomal protein L46, mitochondrial</fullName>
    </alternativeName>
</protein>
<accession>F7D240</accession>
<dbReference type="InterPro" id="IPR033650">
    <property type="entry name" value="Ribosomal_mL46_NUDIX"/>
</dbReference>
<dbReference type="KEGG" id="xtr:100125128"/>
<dbReference type="CDD" id="cd04661">
    <property type="entry name" value="NUDIX_MRP_L46"/>
    <property type="match status" value="1"/>
</dbReference>
<keyword evidence="4 13" id="KW-0689">Ribosomal protein</keyword>
<dbReference type="GO" id="GO:0003735">
    <property type="term" value="F:structural constituent of ribosome"/>
    <property type="evidence" value="ECO:0000318"/>
    <property type="project" value="GO_Central"/>
</dbReference>
<dbReference type="Gene3D" id="3.90.79.10">
    <property type="entry name" value="Nucleoside Triphosphate Pyrophosphohydrolase"/>
    <property type="match status" value="1"/>
</dbReference>
<evidence type="ECO:0000256" key="3">
    <source>
        <dbReference type="ARBA" id="ARBA00022946"/>
    </source>
</evidence>
<dbReference type="GeneID" id="100125128"/>
<dbReference type="STRING" id="8364.ENSXETP00000051213"/>
<dbReference type="Pfam" id="PF11788">
    <property type="entry name" value="MRP-L46"/>
    <property type="match status" value="1"/>
</dbReference>
<evidence type="ECO:0000256" key="2">
    <source>
        <dbReference type="ARBA" id="ARBA00009070"/>
    </source>
</evidence>
<feature type="domain" description="Large ribosomal subunit protein mL46 N-terminal" evidence="9">
    <location>
        <begin position="42"/>
        <end position="140"/>
    </location>
</feature>
<evidence type="ECO:0000313" key="11">
    <source>
        <dbReference type="Ensembl" id="ENSXETP00000016524"/>
    </source>
</evidence>
<dbReference type="AlphaFoldDB" id="A4QNB2"/>
<sequence length="278" mass="32232">MAAPVRRLVGGAYSYGLLVFRCPNFLVSRGLVSSTKGVVSPWRLHGAVCLKRPTVVSQLKSPQQQEVEDMLQQMELESSLYSDHEIRLMEDTARLRRKQSDHYDSDEEDDKEIVLAQDLEDMWEQKSRQFRLAPRITEADKKNDKSTINRKLANNLVLLVKEKIGKEEIWMFPQMEWQFGETMRKTAERALTSLSDNHIPAHFLGNAPCGFYKYKFPKLLRAEDVVGAKVFFFKALLKSGDFTFNKKQGEYVWVAKEELKDYLKPAYLSQVNRFVIEL</sequence>